<dbReference type="PANTHER" id="PTHR37534:SF46">
    <property type="entry name" value="ZN(II)2CYS6 TRANSCRIPTION FACTOR (EUROFUNG)"/>
    <property type="match status" value="1"/>
</dbReference>
<dbReference type="AlphaFoldDB" id="L8WEM6"/>
<comment type="subcellular location">
    <subcellularLocation>
        <location evidence="1">Nucleus</location>
    </subcellularLocation>
</comment>
<dbReference type="SUPFAM" id="SSF57701">
    <property type="entry name" value="Zn2/Cys6 DNA-binding domain"/>
    <property type="match status" value="1"/>
</dbReference>
<dbReference type="PROSITE" id="PS00463">
    <property type="entry name" value="ZN2_CY6_FUNGAL_1"/>
    <property type="match status" value="1"/>
</dbReference>
<dbReference type="GO" id="GO:0008270">
    <property type="term" value="F:zinc ion binding"/>
    <property type="evidence" value="ECO:0007669"/>
    <property type="project" value="InterPro"/>
</dbReference>
<feature type="domain" description="Zn(2)-C6 fungal-type" evidence="3">
    <location>
        <begin position="10"/>
        <end position="40"/>
    </location>
</feature>
<proteinExistence type="predicted"/>
<evidence type="ECO:0000259" key="3">
    <source>
        <dbReference type="PROSITE" id="PS50048"/>
    </source>
</evidence>
<keyword evidence="5" id="KW-1185">Reference proteome</keyword>
<dbReference type="InterPro" id="IPR021858">
    <property type="entry name" value="Fun_TF"/>
</dbReference>
<dbReference type="GO" id="GO:0000981">
    <property type="term" value="F:DNA-binding transcription factor activity, RNA polymerase II-specific"/>
    <property type="evidence" value="ECO:0007669"/>
    <property type="project" value="InterPro"/>
</dbReference>
<evidence type="ECO:0000256" key="1">
    <source>
        <dbReference type="ARBA" id="ARBA00004123"/>
    </source>
</evidence>
<dbReference type="PANTHER" id="PTHR37534">
    <property type="entry name" value="TRANSCRIPTIONAL ACTIVATOR PROTEIN UGA3"/>
    <property type="match status" value="1"/>
</dbReference>
<keyword evidence="2" id="KW-0539">Nucleus</keyword>
<dbReference type="CDD" id="cd00067">
    <property type="entry name" value="GAL4"/>
    <property type="match status" value="1"/>
</dbReference>
<evidence type="ECO:0000256" key="2">
    <source>
        <dbReference type="ARBA" id="ARBA00023242"/>
    </source>
</evidence>
<dbReference type="Proteomes" id="UP000011668">
    <property type="component" value="Unassembled WGS sequence"/>
</dbReference>
<dbReference type="PROSITE" id="PS50048">
    <property type="entry name" value="ZN2_CY6_FUNGAL_2"/>
    <property type="match status" value="1"/>
</dbReference>
<organism evidence="4 5">
    <name type="scientific">Thanatephorus cucumeris (strain AG1-IA)</name>
    <name type="common">Rice sheath blight fungus</name>
    <name type="synonym">Rhizoctonia solani</name>
    <dbReference type="NCBI Taxonomy" id="983506"/>
    <lineage>
        <taxon>Eukaryota</taxon>
        <taxon>Fungi</taxon>
        <taxon>Dikarya</taxon>
        <taxon>Basidiomycota</taxon>
        <taxon>Agaricomycotina</taxon>
        <taxon>Agaricomycetes</taxon>
        <taxon>Cantharellales</taxon>
        <taxon>Ceratobasidiaceae</taxon>
        <taxon>Rhizoctonia</taxon>
        <taxon>Rhizoctonia solani AG-1</taxon>
    </lineage>
</organism>
<evidence type="ECO:0000313" key="4">
    <source>
        <dbReference type="EMBL" id="ELU36646.1"/>
    </source>
</evidence>
<dbReference type="Pfam" id="PF00172">
    <property type="entry name" value="Zn_clus"/>
    <property type="match status" value="1"/>
</dbReference>
<dbReference type="InterPro" id="IPR036864">
    <property type="entry name" value="Zn2-C6_fun-type_DNA-bd_sf"/>
</dbReference>
<evidence type="ECO:0000313" key="5">
    <source>
        <dbReference type="Proteomes" id="UP000011668"/>
    </source>
</evidence>
<accession>L8WEM6</accession>
<dbReference type="InterPro" id="IPR001138">
    <property type="entry name" value="Zn2Cys6_DnaBD"/>
</dbReference>
<gene>
    <name evidence="4" type="ORF">AG1IA_09331</name>
</gene>
<name>L8WEM6_THACA</name>
<comment type="caution">
    <text evidence="4">The sequence shown here is derived from an EMBL/GenBank/DDBJ whole genome shotgun (WGS) entry which is preliminary data.</text>
</comment>
<protein>
    <submittedName>
        <fullName evidence="4">Fungal zn(2)-Cys(6) binuclear cluster domain-containing protein</fullName>
    </submittedName>
</protein>
<reference evidence="4 5" key="1">
    <citation type="journal article" date="2013" name="Nat. Commun.">
        <title>The evolution and pathogenic mechanisms of the rice sheath blight pathogen.</title>
        <authorList>
            <person name="Zheng A."/>
            <person name="Lin R."/>
            <person name="Xu L."/>
            <person name="Qin P."/>
            <person name="Tang C."/>
            <person name="Ai P."/>
            <person name="Zhang D."/>
            <person name="Liu Y."/>
            <person name="Sun Z."/>
            <person name="Feng H."/>
            <person name="Wang Y."/>
            <person name="Chen Y."/>
            <person name="Liang X."/>
            <person name="Fu R."/>
            <person name="Li Q."/>
            <person name="Zhang J."/>
            <person name="Yu X."/>
            <person name="Xie Z."/>
            <person name="Ding L."/>
            <person name="Guan P."/>
            <person name="Tang J."/>
            <person name="Liang Y."/>
            <person name="Wang S."/>
            <person name="Deng Q."/>
            <person name="Li S."/>
            <person name="Zhu J."/>
            <person name="Wang L."/>
            <person name="Liu H."/>
            <person name="Li P."/>
        </authorList>
    </citation>
    <scope>NUCLEOTIDE SEQUENCE [LARGE SCALE GENOMIC DNA]</scope>
    <source>
        <strain evidence="5">AG-1 IA</strain>
    </source>
</reference>
<dbReference type="GO" id="GO:0005634">
    <property type="term" value="C:nucleus"/>
    <property type="evidence" value="ECO:0007669"/>
    <property type="project" value="UniProtKB-SubCell"/>
</dbReference>
<dbReference type="Pfam" id="PF11951">
    <property type="entry name" value="Fungal_trans_2"/>
    <property type="match status" value="1"/>
</dbReference>
<sequence>MTKLRRSLTGCASCKYSRKKCDETKPECQRCLASGTVCVYQFVQYAAGQNHRMIRTKPGPRNLVTSGTRTPQTIHDTPLCGSGDFLDMHSLPENSNMTACLVPLGTLPQSNLVVPGTSGSIHPAHSTPLQSSVDFEPTVSSTSLDFNRWSNTISNIESIGYSSLSSIAYTSTNVDLIDDDDDDDPEGIRNLLLISPTMDKNTPENTLPFVLHCCESQGVFETRLPVVKLCADFRWAVVSVFEPRKVAYTMRNQIIEQFSDESSRVRTILIANIMNIYSRDLVMNEIGTCMIKALTSAVQENVSRFRITASPLVPGLNRQHAVRTLDNVLEVCLRNQDVCLSLINCQMKVVILQLRTQPISDHLQSLQSVAPVFRAACPEPPGKPLDLTRIMLDSSLNLRHFAYIDILASMITAQPTCFQYEVPFSLDLCDRMCEMQDSCGLRWLYGVPDQFIMMLAWINSLAETPGASENTELIAWIEKNLPRINIPIDKCGDPWLRIGRTLVLECWRCCVLIYLYMVLCKADSNDPRVVHAHGGFMRLIRGLRSARHPNASLGSPILVAGVVAVTERDRDTLREKIYSVREWATSGTAGNDFMLALEDVWARTQDEGRAAVWSDLAIACRRVACRQSNNAYIYFRRTRDCDDPDISRNGEIQYQCVQLYRE</sequence>
<dbReference type="Gene3D" id="4.10.240.10">
    <property type="entry name" value="Zn(2)-C6 fungal-type DNA-binding domain"/>
    <property type="match status" value="1"/>
</dbReference>
<dbReference type="SMART" id="SM00066">
    <property type="entry name" value="GAL4"/>
    <property type="match status" value="1"/>
</dbReference>
<dbReference type="HOGENOM" id="CLU_018785_2_1_1"/>
<dbReference type="EMBL" id="AFRT01003171">
    <property type="protein sequence ID" value="ELU36646.1"/>
    <property type="molecule type" value="Genomic_DNA"/>
</dbReference>
<dbReference type="OrthoDB" id="3148729at2759"/>